<comment type="caution">
    <text evidence="1">The sequence shown here is derived from an EMBL/GenBank/DDBJ whole genome shotgun (WGS) entry which is preliminary data.</text>
</comment>
<proteinExistence type="predicted"/>
<sequence length="70" mass="7626">MRIIPGLRMAPGQELGSREAIVLLLVRLLEAPFNLASDTSRDGVAPASLDSFCQGLTNFTVKKIHPLEHL</sequence>
<gene>
    <name evidence="1" type="ORF">DUI87_06901</name>
</gene>
<dbReference type="Proteomes" id="UP000269221">
    <property type="component" value="Unassembled WGS sequence"/>
</dbReference>
<organism evidence="1 2">
    <name type="scientific">Hirundo rustica rustica</name>
    <dbReference type="NCBI Taxonomy" id="333673"/>
    <lineage>
        <taxon>Eukaryota</taxon>
        <taxon>Metazoa</taxon>
        <taxon>Chordata</taxon>
        <taxon>Craniata</taxon>
        <taxon>Vertebrata</taxon>
        <taxon>Euteleostomi</taxon>
        <taxon>Archelosauria</taxon>
        <taxon>Archosauria</taxon>
        <taxon>Dinosauria</taxon>
        <taxon>Saurischia</taxon>
        <taxon>Theropoda</taxon>
        <taxon>Coelurosauria</taxon>
        <taxon>Aves</taxon>
        <taxon>Neognathae</taxon>
        <taxon>Neoaves</taxon>
        <taxon>Telluraves</taxon>
        <taxon>Australaves</taxon>
        <taxon>Passeriformes</taxon>
        <taxon>Sylvioidea</taxon>
        <taxon>Hirundinidae</taxon>
        <taxon>Hirundo</taxon>
    </lineage>
</organism>
<evidence type="ECO:0000313" key="1">
    <source>
        <dbReference type="EMBL" id="RMC14728.1"/>
    </source>
</evidence>
<reference evidence="1 2" key="1">
    <citation type="submission" date="2018-07" db="EMBL/GenBank/DDBJ databases">
        <title>A high quality draft genome assembly of the barn swallow (H. rustica rustica).</title>
        <authorList>
            <person name="Formenti G."/>
            <person name="Chiara M."/>
            <person name="Poveda L."/>
            <person name="Francoijs K.-J."/>
            <person name="Bonisoli-Alquati A."/>
            <person name="Canova L."/>
            <person name="Gianfranceschi L."/>
            <person name="Horner D.S."/>
            <person name="Saino N."/>
        </authorList>
    </citation>
    <scope>NUCLEOTIDE SEQUENCE [LARGE SCALE GENOMIC DNA]</scope>
    <source>
        <strain evidence="1">Chelidonia</strain>
        <tissue evidence="1">Blood</tissue>
    </source>
</reference>
<dbReference type="AlphaFoldDB" id="A0A3M0KNC0"/>
<name>A0A3M0KNC0_HIRRU</name>
<protein>
    <submittedName>
        <fullName evidence="1">Uncharacterized protein</fullName>
    </submittedName>
</protein>
<accession>A0A3M0KNC0</accession>
<dbReference type="EMBL" id="QRBI01000104">
    <property type="protein sequence ID" value="RMC14728.1"/>
    <property type="molecule type" value="Genomic_DNA"/>
</dbReference>
<keyword evidence="2" id="KW-1185">Reference proteome</keyword>
<evidence type="ECO:0000313" key="2">
    <source>
        <dbReference type="Proteomes" id="UP000269221"/>
    </source>
</evidence>